<gene>
    <name evidence="1" type="ORF">SR882_00725</name>
</gene>
<dbReference type="EMBL" id="CP140153">
    <property type="protein sequence ID" value="WQH16452.1"/>
    <property type="molecule type" value="Genomic_DNA"/>
</dbReference>
<evidence type="ECO:0008006" key="3">
    <source>
        <dbReference type="Google" id="ProtNLM"/>
    </source>
</evidence>
<sequence length="44" mass="4981">MKRPIRAVILMVLLALGLAAFGWWQLAGVPLIEDEGHEHIERDD</sequence>
<reference evidence="1 2" key="1">
    <citation type="submission" date="2023-11" db="EMBL/GenBank/DDBJ databases">
        <title>MicrobeMod: A computational toolkit for identifying prokaryotic methylation and restriction-modification with nanopore sequencing.</title>
        <authorList>
            <person name="Crits-Christoph A."/>
            <person name="Kang S.C."/>
            <person name="Lee H."/>
            <person name="Ostrov N."/>
        </authorList>
    </citation>
    <scope>NUCLEOTIDE SEQUENCE [LARGE SCALE GENOMIC DNA]</scope>
    <source>
        <strain evidence="1 2">ATCC 49870</strain>
    </source>
</reference>
<dbReference type="Proteomes" id="UP001327459">
    <property type="component" value="Chromosome"/>
</dbReference>
<proteinExistence type="predicted"/>
<accession>A0ABZ0YW99</accession>
<organism evidence="1 2">
    <name type="scientific">Guyparkeria halophila</name>
    <dbReference type="NCBI Taxonomy" id="47960"/>
    <lineage>
        <taxon>Bacteria</taxon>
        <taxon>Pseudomonadati</taxon>
        <taxon>Pseudomonadota</taxon>
        <taxon>Gammaproteobacteria</taxon>
        <taxon>Chromatiales</taxon>
        <taxon>Thioalkalibacteraceae</taxon>
        <taxon>Guyparkeria</taxon>
    </lineage>
</organism>
<evidence type="ECO:0000313" key="1">
    <source>
        <dbReference type="EMBL" id="WQH16452.1"/>
    </source>
</evidence>
<dbReference type="RefSeq" id="WP_322521446.1">
    <property type="nucleotide sequence ID" value="NZ_CP140153.1"/>
</dbReference>
<protein>
    <recommendedName>
        <fullName evidence="3">Efflux transporter periplasmic adaptor subunit</fullName>
    </recommendedName>
</protein>
<name>A0ABZ0YW99_9GAMM</name>
<keyword evidence="2" id="KW-1185">Reference proteome</keyword>
<evidence type="ECO:0000313" key="2">
    <source>
        <dbReference type="Proteomes" id="UP001327459"/>
    </source>
</evidence>